<dbReference type="Proteomes" id="UP001065613">
    <property type="component" value="Chromosome"/>
</dbReference>
<reference evidence="4" key="1">
    <citation type="submission" date="2021-04" db="EMBL/GenBank/DDBJ databases">
        <title>Genome sequence of Woronichinia naegeliana from Washington state freshwater lake bloom.</title>
        <authorList>
            <person name="Dreher T.W."/>
        </authorList>
    </citation>
    <scope>NUCLEOTIDE SEQUENCE</scope>
    <source>
        <strain evidence="4">WA131</strain>
    </source>
</reference>
<dbReference type="EMBL" id="CP073041">
    <property type="protein sequence ID" value="UXE58735.1"/>
    <property type="molecule type" value="Genomic_DNA"/>
</dbReference>
<name>A0A977PUK6_9CYAN</name>
<evidence type="ECO:0000256" key="1">
    <source>
        <dbReference type="ARBA" id="ARBA00009981"/>
    </source>
</evidence>
<comment type="similarity">
    <text evidence="1 2">Belongs to the phD/YefM antitoxin family.</text>
</comment>
<evidence type="ECO:0000256" key="2">
    <source>
        <dbReference type="RuleBase" id="RU362080"/>
    </source>
</evidence>
<feature type="region of interest" description="Disordered" evidence="3">
    <location>
        <begin position="73"/>
        <end position="96"/>
    </location>
</feature>
<evidence type="ECO:0000313" key="4">
    <source>
        <dbReference type="EMBL" id="UXE58735.1"/>
    </source>
</evidence>
<gene>
    <name evidence="4" type="ORF">KA717_22245</name>
</gene>
<dbReference type="PANTHER" id="PTHR33713:SF6">
    <property type="entry name" value="ANTITOXIN YEFM"/>
    <property type="match status" value="1"/>
</dbReference>
<dbReference type="Pfam" id="PF02604">
    <property type="entry name" value="PhdYeFM_antitox"/>
    <property type="match status" value="1"/>
</dbReference>
<dbReference type="SUPFAM" id="SSF143120">
    <property type="entry name" value="YefM-like"/>
    <property type="match status" value="1"/>
</dbReference>
<evidence type="ECO:0000256" key="3">
    <source>
        <dbReference type="SAM" id="MobiDB-lite"/>
    </source>
</evidence>
<dbReference type="KEGG" id="wna:KA717_22245"/>
<dbReference type="Gene3D" id="1.10.1220.170">
    <property type="match status" value="1"/>
</dbReference>
<protein>
    <recommendedName>
        <fullName evidence="2">Antitoxin</fullName>
    </recommendedName>
</protein>
<dbReference type="PANTHER" id="PTHR33713">
    <property type="entry name" value="ANTITOXIN YAFN-RELATED"/>
    <property type="match status" value="1"/>
</dbReference>
<dbReference type="InterPro" id="IPR051405">
    <property type="entry name" value="phD/YefM_antitoxin"/>
</dbReference>
<comment type="function">
    <text evidence="2">Antitoxin component of a type II toxin-antitoxin (TA) system.</text>
</comment>
<organism evidence="4">
    <name type="scientific">Woronichinia naegeliana WA131</name>
    <dbReference type="NCBI Taxonomy" id="2824559"/>
    <lineage>
        <taxon>Bacteria</taxon>
        <taxon>Bacillati</taxon>
        <taxon>Cyanobacteriota</taxon>
        <taxon>Cyanophyceae</taxon>
        <taxon>Synechococcales</taxon>
        <taxon>Coelosphaeriaceae</taxon>
        <taxon>Woronichinia</taxon>
    </lineage>
</organism>
<sequence length="96" mass="10879">MKTTLNLNQTFEQLCEQAIATRQPVEIQQEGRESVSLIPTAELNSLLETAYLFSSQENADRLLDSLKRAKARSNQPQTLETLRQEFGLDETEKIPA</sequence>
<proteinExistence type="inferred from homology"/>
<dbReference type="AlphaFoldDB" id="A0A977PUK6"/>
<dbReference type="InterPro" id="IPR006442">
    <property type="entry name" value="Antitoxin_Phd/YefM"/>
</dbReference>
<accession>A0A977PUK6</accession>
<dbReference type="InterPro" id="IPR036165">
    <property type="entry name" value="YefM-like_sf"/>
</dbReference>